<feature type="domain" description="RNase H type-1" evidence="1">
    <location>
        <begin position="130"/>
        <end position="249"/>
    </location>
</feature>
<dbReference type="PANTHER" id="PTHR47074">
    <property type="entry name" value="BNAC02G40300D PROTEIN"/>
    <property type="match status" value="1"/>
</dbReference>
<dbReference type="GO" id="GO:0004523">
    <property type="term" value="F:RNA-DNA hybrid ribonuclease activity"/>
    <property type="evidence" value="ECO:0007669"/>
    <property type="project" value="InterPro"/>
</dbReference>
<proteinExistence type="predicted"/>
<dbReference type="InterPro" id="IPR044730">
    <property type="entry name" value="RNase_H-like_dom_plant"/>
</dbReference>
<dbReference type="eggNOG" id="KOG1075">
    <property type="taxonomic scope" value="Eukaryota"/>
</dbReference>
<dbReference type="InterPro" id="IPR036397">
    <property type="entry name" value="RNaseH_sf"/>
</dbReference>
<sequence>MSTLNLGVFAMDLLLPSLCSVRDDTIAVVVYSFFVLSALISWKRVPSIRNGDKQSPQAIPWILWTIWKNRNSLLYAETQESPSLLVQRTLEEASLWHELNKAESRGGQLQADMGMPKQWIPPTQGMIKCNFHASWRSDKQLIGVAWITRHHRGDVCMHARDALVPTSDKLAAEMECLLWVLRGLRDLRMEEASFGTESQKLIDAIRNPARWPRYRCLLRQIETVCLEFAVIEFEVESRECNKVARKICTSVLRDGRLRSYLALGGPAWLHDLIQTEVIG</sequence>
<organism evidence="2 3">
    <name type="scientific">Brassica oleracea var. oleracea</name>
    <dbReference type="NCBI Taxonomy" id="109376"/>
    <lineage>
        <taxon>Eukaryota</taxon>
        <taxon>Viridiplantae</taxon>
        <taxon>Streptophyta</taxon>
        <taxon>Embryophyta</taxon>
        <taxon>Tracheophyta</taxon>
        <taxon>Spermatophyta</taxon>
        <taxon>Magnoliopsida</taxon>
        <taxon>eudicotyledons</taxon>
        <taxon>Gunneridae</taxon>
        <taxon>Pentapetalae</taxon>
        <taxon>rosids</taxon>
        <taxon>malvids</taxon>
        <taxon>Brassicales</taxon>
        <taxon>Brassicaceae</taxon>
        <taxon>Brassiceae</taxon>
        <taxon>Brassica</taxon>
    </lineage>
</organism>
<dbReference type="Proteomes" id="UP000032141">
    <property type="component" value="Chromosome C9"/>
</dbReference>
<dbReference type="Gene3D" id="3.30.420.10">
    <property type="entry name" value="Ribonuclease H-like superfamily/Ribonuclease H"/>
    <property type="match status" value="1"/>
</dbReference>
<dbReference type="SMR" id="A0A0D3E8S8"/>
<evidence type="ECO:0000259" key="1">
    <source>
        <dbReference type="Pfam" id="PF13456"/>
    </source>
</evidence>
<dbReference type="InterPro" id="IPR052929">
    <property type="entry name" value="RNase_H-like_EbsB-rel"/>
</dbReference>
<evidence type="ECO:0000313" key="3">
    <source>
        <dbReference type="Proteomes" id="UP000032141"/>
    </source>
</evidence>
<keyword evidence="3" id="KW-1185">Reference proteome</keyword>
<dbReference type="Gramene" id="Bo9g085840.1">
    <property type="protein sequence ID" value="Bo9g085840.1"/>
    <property type="gene ID" value="Bo9g085840"/>
</dbReference>
<dbReference type="HOGENOM" id="CLU_000680_5_0_1"/>
<protein>
    <recommendedName>
        <fullName evidence="1">RNase H type-1 domain-containing protein</fullName>
    </recommendedName>
</protein>
<dbReference type="PANTHER" id="PTHR47074:SF53">
    <property type="entry name" value="REVERSE TRANSCRIPTASE-LIKE PROTEIN"/>
    <property type="match status" value="1"/>
</dbReference>
<accession>A0A0D3E8S8</accession>
<name>A0A0D3E8S8_BRAOL</name>
<evidence type="ECO:0000313" key="2">
    <source>
        <dbReference type="EnsemblPlants" id="Bo9g085840.1"/>
    </source>
</evidence>
<reference evidence="2 3" key="1">
    <citation type="journal article" date="2014" name="Genome Biol.">
        <title>Transcriptome and methylome profiling reveals relics of genome dominance in the mesopolyploid Brassica oleracea.</title>
        <authorList>
            <person name="Parkin I.A."/>
            <person name="Koh C."/>
            <person name="Tang H."/>
            <person name="Robinson S.J."/>
            <person name="Kagale S."/>
            <person name="Clarke W.E."/>
            <person name="Town C.D."/>
            <person name="Nixon J."/>
            <person name="Krishnakumar V."/>
            <person name="Bidwell S.L."/>
            <person name="Denoeud F."/>
            <person name="Belcram H."/>
            <person name="Links M.G."/>
            <person name="Just J."/>
            <person name="Clarke C."/>
            <person name="Bender T."/>
            <person name="Huebert T."/>
            <person name="Mason A.S."/>
            <person name="Pires J.C."/>
            <person name="Barker G."/>
            <person name="Moore J."/>
            <person name="Walley P.G."/>
            <person name="Manoli S."/>
            <person name="Batley J."/>
            <person name="Edwards D."/>
            <person name="Nelson M.N."/>
            <person name="Wang X."/>
            <person name="Paterson A.H."/>
            <person name="King G."/>
            <person name="Bancroft I."/>
            <person name="Chalhoub B."/>
            <person name="Sharpe A.G."/>
        </authorList>
    </citation>
    <scope>NUCLEOTIDE SEQUENCE</scope>
    <source>
        <strain evidence="2 3">cv. TO1000</strain>
    </source>
</reference>
<dbReference type="Pfam" id="PF13456">
    <property type="entry name" value="RVT_3"/>
    <property type="match status" value="1"/>
</dbReference>
<reference evidence="2" key="2">
    <citation type="submission" date="2015-03" db="UniProtKB">
        <authorList>
            <consortium name="EnsemblPlants"/>
        </authorList>
    </citation>
    <scope>IDENTIFICATION</scope>
</reference>
<dbReference type="AlphaFoldDB" id="A0A0D3E8S8"/>
<dbReference type="EnsemblPlants" id="Bo9g085840.1">
    <property type="protein sequence ID" value="Bo9g085840.1"/>
    <property type="gene ID" value="Bo9g085840"/>
</dbReference>
<dbReference type="GO" id="GO:0003676">
    <property type="term" value="F:nucleic acid binding"/>
    <property type="evidence" value="ECO:0007669"/>
    <property type="project" value="InterPro"/>
</dbReference>
<dbReference type="OMA" id="CLEPHIS"/>
<dbReference type="CDD" id="cd06222">
    <property type="entry name" value="RNase_H_like"/>
    <property type="match status" value="1"/>
</dbReference>
<dbReference type="InterPro" id="IPR002156">
    <property type="entry name" value="RNaseH_domain"/>
</dbReference>